<dbReference type="Proteomes" id="UP000499080">
    <property type="component" value="Unassembled WGS sequence"/>
</dbReference>
<name>A0A4Y2IM29_ARAVE</name>
<evidence type="ECO:0000313" key="2">
    <source>
        <dbReference type="Proteomes" id="UP000499080"/>
    </source>
</evidence>
<accession>A0A4Y2IM29</accession>
<protein>
    <submittedName>
        <fullName evidence="1">Uncharacterized protein</fullName>
    </submittedName>
</protein>
<keyword evidence="2" id="KW-1185">Reference proteome</keyword>
<reference evidence="1 2" key="1">
    <citation type="journal article" date="2019" name="Sci. Rep.">
        <title>Orb-weaving spider Araneus ventricosus genome elucidates the spidroin gene catalogue.</title>
        <authorList>
            <person name="Kono N."/>
            <person name="Nakamura H."/>
            <person name="Ohtoshi R."/>
            <person name="Moran D.A.P."/>
            <person name="Shinohara A."/>
            <person name="Yoshida Y."/>
            <person name="Fujiwara M."/>
            <person name="Mori M."/>
            <person name="Tomita M."/>
            <person name="Arakawa K."/>
        </authorList>
    </citation>
    <scope>NUCLEOTIDE SEQUENCE [LARGE SCALE GENOMIC DNA]</scope>
</reference>
<organism evidence="1 2">
    <name type="scientific">Araneus ventricosus</name>
    <name type="common">Orbweaver spider</name>
    <name type="synonym">Epeira ventricosa</name>
    <dbReference type="NCBI Taxonomy" id="182803"/>
    <lineage>
        <taxon>Eukaryota</taxon>
        <taxon>Metazoa</taxon>
        <taxon>Ecdysozoa</taxon>
        <taxon>Arthropoda</taxon>
        <taxon>Chelicerata</taxon>
        <taxon>Arachnida</taxon>
        <taxon>Araneae</taxon>
        <taxon>Araneomorphae</taxon>
        <taxon>Entelegynae</taxon>
        <taxon>Araneoidea</taxon>
        <taxon>Araneidae</taxon>
        <taxon>Araneus</taxon>
    </lineage>
</organism>
<dbReference type="EMBL" id="BGPR01002770">
    <property type="protein sequence ID" value="GBM78685.1"/>
    <property type="molecule type" value="Genomic_DNA"/>
</dbReference>
<comment type="caution">
    <text evidence="1">The sequence shown here is derived from an EMBL/GenBank/DDBJ whole genome shotgun (WGS) entry which is preliminary data.</text>
</comment>
<sequence length="95" mass="11028">MDLKILYRSHMMKPTPELASPSPNFVTTLLEGRLDAMYDLTCNRSHSRWNFSGIGFRMEVWRGRCQLKCCPRNLTAVQNYEVGAKIALVCFKTRR</sequence>
<dbReference type="AlphaFoldDB" id="A0A4Y2IM29"/>
<evidence type="ECO:0000313" key="1">
    <source>
        <dbReference type="EMBL" id="GBM78685.1"/>
    </source>
</evidence>
<proteinExistence type="predicted"/>
<gene>
    <name evidence="1" type="ORF">AVEN_244358_1</name>
</gene>